<dbReference type="OrthoDB" id="9806522at2"/>
<evidence type="ECO:0000313" key="10">
    <source>
        <dbReference type="EMBL" id="CDL92798.1"/>
    </source>
</evidence>
<dbReference type="GO" id="GO:0008324">
    <property type="term" value="F:monoatomic cation transmembrane transporter activity"/>
    <property type="evidence" value="ECO:0007669"/>
    <property type="project" value="InterPro"/>
</dbReference>
<gene>
    <name evidence="10" type="ORF">CTDIVETGP_2868</name>
</gene>
<keyword evidence="3" id="KW-0813">Transport</keyword>
<evidence type="ECO:0000256" key="2">
    <source>
        <dbReference type="ARBA" id="ARBA00008114"/>
    </source>
</evidence>
<dbReference type="PANTHER" id="PTHR43840:SF50">
    <property type="entry name" value="MANGANESE EFFLUX SYSTEM PROTEIN MNES"/>
    <property type="match status" value="1"/>
</dbReference>
<evidence type="ECO:0000259" key="9">
    <source>
        <dbReference type="Pfam" id="PF16916"/>
    </source>
</evidence>
<evidence type="ECO:0000313" key="11">
    <source>
        <dbReference type="Proteomes" id="UP000019482"/>
    </source>
</evidence>
<comment type="similarity">
    <text evidence="2">Belongs to the cation diffusion facilitator (CDF) transporter (TC 2.A.4) family.</text>
</comment>
<dbReference type="InterPro" id="IPR002524">
    <property type="entry name" value="Cation_efflux"/>
</dbReference>
<proteinExistence type="inferred from homology"/>
<sequence>MEYNYKNLRIAENGAKINVIVYIILSILKLSIGYFFNSKALFADGINNSTDIIASLAIMVGLRISRKPADYNHAYGHLRAQTISSLVASLVMIAAGLNVLYNAIYAIIFYKSNSQDIISIVVGIICTVTIYIVYRYNKNVAIRINSSALMAAAKDNLSDTLVGIGTVIGIAASGFGLPWIDPVAAALVGMVIIKTGLGIFKESAYSLTDGFDSKRLDGIISKIKLIRGVNCVKDIKARVHGSSILIDVVIGVDSQLTVAQSHKITINIEKMLNDDFKINYAIIHVEPECI</sequence>
<dbReference type="GeneID" id="29420959"/>
<feature type="transmembrane region" description="Helical" evidence="7">
    <location>
        <begin position="86"/>
        <end position="111"/>
    </location>
</feature>
<evidence type="ECO:0000256" key="1">
    <source>
        <dbReference type="ARBA" id="ARBA00004141"/>
    </source>
</evidence>
<feature type="domain" description="Cation efflux protein cytoplasmic" evidence="9">
    <location>
        <begin position="215"/>
        <end position="288"/>
    </location>
</feature>
<dbReference type="AlphaFoldDB" id="W6N7S1"/>
<feature type="transmembrane region" description="Helical" evidence="7">
    <location>
        <begin position="117"/>
        <end position="136"/>
    </location>
</feature>
<dbReference type="InterPro" id="IPR027470">
    <property type="entry name" value="Cation_efflux_CTD"/>
</dbReference>
<dbReference type="InterPro" id="IPR058533">
    <property type="entry name" value="Cation_efflux_TM"/>
</dbReference>
<dbReference type="GO" id="GO:0016020">
    <property type="term" value="C:membrane"/>
    <property type="evidence" value="ECO:0007669"/>
    <property type="project" value="UniProtKB-SubCell"/>
</dbReference>
<dbReference type="Pfam" id="PF16916">
    <property type="entry name" value="ZT_dimer"/>
    <property type="match status" value="1"/>
</dbReference>
<keyword evidence="5 7" id="KW-1133">Transmembrane helix</keyword>
<dbReference type="NCBIfam" id="TIGR01297">
    <property type="entry name" value="CDF"/>
    <property type="match status" value="1"/>
</dbReference>
<dbReference type="Pfam" id="PF01545">
    <property type="entry name" value="Cation_efflux"/>
    <property type="match status" value="1"/>
</dbReference>
<dbReference type="PANTHER" id="PTHR43840">
    <property type="entry name" value="MITOCHONDRIAL METAL TRANSPORTER 1-RELATED"/>
    <property type="match status" value="1"/>
</dbReference>
<accession>W6N7S1</accession>
<evidence type="ECO:0000256" key="3">
    <source>
        <dbReference type="ARBA" id="ARBA00022448"/>
    </source>
</evidence>
<dbReference type="FunFam" id="1.20.1510.10:FF:000006">
    <property type="entry name" value="Divalent cation efflux transporter"/>
    <property type="match status" value="1"/>
</dbReference>
<protein>
    <submittedName>
        <fullName evidence="10">Cobalt-zinc-cadmium resistance protein</fullName>
    </submittedName>
</protein>
<dbReference type="InterPro" id="IPR027469">
    <property type="entry name" value="Cation_efflux_TMD_sf"/>
</dbReference>
<feature type="domain" description="Cation efflux protein transmembrane" evidence="8">
    <location>
        <begin position="17"/>
        <end position="207"/>
    </location>
</feature>
<dbReference type="InterPro" id="IPR050291">
    <property type="entry name" value="CDF_Transporter"/>
</dbReference>
<dbReference type="Proteomes" id="UP000019482">
    <property type="component" value="Unassembled WGS sequence"/>
</dbReference>
<comment type="caution">
    <text evidence="10">The sequence shown here is derived from an EMBL/GenBank/DDBJ whole genome shotgun (WGS) entry which is preliminary data.</text>
</comment>
<dbReference type="EMBL" id="CBXI010000044">
    <property type="protein sequence ID" value="CDL92798.1"/>
    <property type="molecule type" value="Genomic_DNA"/>
</dbReference>
<evidence type="ECO:0000259" key="8">
    <source>
        <dbReference type="Pfam" id="PF01545"/>
    </source>
</evidence>
<dbReference type="Gene3D" id="3.30.70.1350">
    <property type="entry name" value="Cation efflux protein, cytoplasmic domain"/>
    <property type="match status" value="1"/>
</dbReference>
<keyword evidence="6 7" id="KW-0472">Membrane</keyword>
<keyword evidence="4 7" id="KW-0812">Transmembrane</keyword>
<dbReference type="RefSeq" id="WP_017894506.1">
    <property type="nucleotide sequence ID" value="NZ_CBXI010000044.1"/>
</dbReference>
<name>W6N7S1_CLOTY</name>
<reference evidence="10 11" key="1">
    <citation type="journal article" date="2015" name="Genome Announc.">
        <title>Draft Genome Sequence of Clostridium tyrobutyricum Strain DIVETGP, Isolated from Cow's Milk for Grana Padano Production.</title>
        <authorList>
            <person name="Soggiu A."/>
            <person name="Piras C."/>
            <person name="Gaiarsa S."/>
            <person name="Sassera D."/>
            <person name="Roncada P."/>
            <person name="Bendixen E."/>
            <person name="Brasca M."/>
            <person name="Bonizzi L."/>
        </authorList>
    </citation>
    <scope>NUCLEOTIDE SEQUENCE [LARGE SCALE GENOMIC DNA]</scope>
    <source>
        <strain evidence="10 11">DIVETGP</strain>
    </source>
</reference>
<dbReference type="InterPro" id="IPR036837">
    <property type="entry name" value="Cation_efflux_CTD_sf"/>
</dbReference>
<evidence type="ECO:0000256" key="4">
    <source>
        <dbReference type="ARBA" id="ARBA00022692"/>
    </source>
</evidence>
<feature type="transmembrane region" description="Helical" evidence="7">
    <location>
        <begin position="183"/>
        <end position="200"/>
    </location>
</feature>
<feature type="transmembrane region" description="Helical" evidence="7">
    <location>
        <begin position="157"/>
        <end position="177"/>
    </location>
</feature>
<comment type="subcellular location">
    <subcellularLocation>
        <location evidence="1">Membrane</location>
        <topology evidence="1">Multi-pass membrane protein</topology>
    </subcellularLocation>
</comment>
<feature type="transmembrane region" description="Helical" evidence="7">
    <location>
        <begin position="48"/>
        <end position="65"/>
    </location>
</feature>
<dbReference type="SUPFAM" id="SSF160240">
    <property type="entry name" value="Cation efflux protein cytoplasmic domain-like"/>
    <property type="match status" value="1"/>
</dbReference>
<evidence type="ECO:0000256" key="6">
    <source>
        <dbReference type="ARBA" id="ARBA00023136"/>
    </source>
</evidence>
<organism evidence="10 11">
    <name type="scientific">Clostridium tyrobutyricum DIVETGP</name>
    <dbReference type="NCBI Taxonomy" id="1408889"/>
    <lineage>
        <taxon>Bacteria</taxon>
        <taxon>Bacillati</taxon>
        <taxon>Bacillota</taxon>
        <taxon>Clostridia</taxon>
        <taxon>Eubacteriales</taxon>
        <taxon>Clostridiaceae</taxon>
        <taxon>Clostridium</taxon>
    </lineage>
</organism>
<feature type="transmembrane region" description="Helical" evidence="7">
    <location>
        <begin position="20"/>
        <end position="36"/>
    </location>
</feature>
<dbReference type="Gene3D" id="1.20.1510.10">
    <property type="entry name" value="Cation efflux protein transmembrane domain"/>
    <property type="match status" value="1"/>
</dbReference>
<evidence type="ECO:0000256" key="7">
    <source>
        <dbReference type="SAM" id="Phobius"/>
    </source>
</evidence>
<dbReference type="SUPFAM" id="SSF161111">
    <property type="entry name" value="Cation efflux protein transmembrane domain-like"/>
    <property type="match status" value="1"/>
</dbReference>
<keyword evidence="11" id="KW-1185">Reference proteome</keyword>
<evidence type="ECO:0000256" key="5">
    <source>
        <dbReference type="ARBA" id="ARBA00022989"/>
    </source>
</evidence>